<dbReference type="InterPro" id="IPR001242">
    <property type="entry name" value="Condensation_dom"/>
</dbReference>
<dbReference type="EMBL" id="BAAAZP010000199">
    <property type="protein sequence ID" value="GAA3708691.1"/>
    <property type="molecule type" value="Genomic_DNA"/>
</dbReference>
<gene>
    <name evidence="3" type="ORF">GCM10022224_087730</name>
</gene>
<evidence type="ECO:0000313" key="4">
    <source>
        <dbReference type="Proteomes" id="UP001500902"/>
    </source>
</evidence>
<organism evidence="3 4">
    <name type="scientific">Nonomuraea antimicrobica</name>
    <dbReference type="NCBI Taxonomy" id="561173"/>
    <lineage>
        <taxon>Bacteria</taxon>
        <taxon>Bacillati</taxon>
        <taxon>Actinomycetota</taxon>
        <taxon>Actinomycetes</taxon>
        <taxon>Streptosporangiales</taxon>
        <taxon>Streptosporangiaceae</taxon>
        <taxon>Nonomuraea</taxon>
    </lineage>
</organism>
<name>A0ABP7DT09_9ACTN</name>
<dbReference type="SUPFAM" id="SSF52777">
    <property type="entry name" value="CoA-dependent acyltransferases"/>
    <property type="match status" value="2"/>
</dbReference>
<feature type="domain" description="Carrier" evidence="2">
    <location>
        <begin position="447"/>
        <end position="521"/>
    </location>
</feature>
<dbReference type="Gene3D" id="3.30.559.10">
    <property type="entry name" value="Chloramphenicol acetyltransferase-like domain"/>
    <property type="match status" value="1"/>
</dbReference>
<dbReference type="Pfam" id="PF00668">
    <property type="entry name" value="Condensation"/>
    <property type="match status" value="1"/>
</dbReference>
<dbReference type="Pfam" id="PF00550">
    <property type="entry name" value="PP-binding"/>
    <property type="match status" value="1"/>
</dbReference>
<evidence type="ECO:0000313" key="3">
    <source>
        <dbReference type="EMBL" id="GAA3708691.1"/>
    </source>
</evidence>
<dbReference type="InterPro" id="IPR009081">
    <property type="entry name" value="PP-bd_ACP"/>
</dbReference>
<protein>
    <recommendedName>
        <fullName evidence="2">Carrier domain-containing protein</fullName>
    </recommendedName>
</protein>
<proteinExistence type="predicted"/>
<dbReference type="PROSITE" id="PS50075">
    <property type="entry name" value="CARRIER"/>
    <property type="match status" value="1"/>
</dbReference>
<comment type="cofactor">
    <cofactor evidence="1">
        <name>pantetheine 4'-phosphate</name>
        <dbReference type="ChEBI" id="CHEBI:47942"/>
    </cofactor>
</comment>
<dbReference type="InterPro" id="IPR023213">
    <property type="entry name" value="CAT-like_dom_sf"/>
</dbReference>
<dbReference type="PANTHER" id="PTHR45527">
    <property type="entry name" value="NONRIBOSOMAL PEPTIDE SYNTHETASE"/>
    <property type="match status" value="1"/>
</dbReference>
<dbReference type="CDD" id="cd19531">
    <property type="entry name" value="LCL_NRPS-like"/>
    <property type="match status" value="1"/>
</dbReference>
<comment type="caution">
    <text evidence="3">The sequence shown here is derived from an EMBL/GenBank/DDBJ whole genome shotgun (WGS) entry which is preliminary data.</text>
</comment>
<dbReference type="InterPro" id="IPR036736">
    <property type="entry name" value="ACP-like_sf"/>
</dbReference>
<dbReference type="Gene3D" id="1.10.1200.10">
    <property type="entry name" value="ACP-like"/>
    <property type="match status" value="1"/>
</dbReference>
<evidence type="ECO:0000256" key="1">
    <source>
        <dbReference type="ARBA" id="ARBA00001957"/>
    </source>
</evidence>
<sequence length="523" mass="57462">MLVLPASFGQERLWLHEQVRHEAPLYNVAGGVRFGGELRLDVLRRCLSWIVARHEVLRTVFRLEGAQVSQVVRPPYDVDVEIAEVGGDLEETLRELAAEPFDLAAGPLFRCHLLRTGPGEQLLFLVMHHIVGDGQSRDVLLMELGELYDAAISEREAHLPDLPVQYADFAVWQRQVLESGALDDQVAYWRDRLEGAPELALPLDRPRPERPRHSMRTAELSVPGDMMSRLRTVGGGLTPFMVALSGYAALLGRWSAQPSVVVALPAAGRDEPELENLVGFFVNTLPVRMDLGDDPTLAELLRRTRDRCLEAFANAAVPFEKLMEELRPHRTGRRLPFAQAWIVLEDPPVLGDLFGREVEVVVPGEARSPFDIALQVRNDGEALLGTLAGAADVFDAETVRAAARTFAAILAADPATRVSELPFLIDQTSVVFDTAAGEPGRDSEDAAAATATEHLLAELWSEVLELDEVSVDDEFYALGGNSLRAVRVMMRAHELGMEIPVELVLGEHTVRQLAAGAGSVDED</sequence>
<dbReference type="Proteomes" id="UP001500902">
    <property type="component" value="Unassembled WGS sequence"/>
</dbReference>
<evidence type="ECO:0000259" key="2">
    <source>
        <dbReference type="PROSITE" id="PS50075"/>
    </source>
</evidence>
<dbReference type="SUPFAM" id="SSF47336">
    <property type="entry name" value="ACP-like"/>
    <property type="match status" value="1"/>
</dbReference>
<reference evidence="4" key="1">
    <citation type="journal article" date="2019" name="Int. J. Syst. Evol. Microbiol.">
        <title>The Global Catalogue of Microorganisms (GCM) 10K type strain sequencing project: providing services to taxonomists for standard genome sequencing and annotation.</title>
        <authorList>
            <consortium name="The Broad Institute Genomics Platform"/>
            <consortium name="The Broad Institute Genome Sequencing Center for Infectious Disease"/>
            <person name="Wu L."/>
            <person name="Ma J."/>
        </authorList>
    </citation>
    <scope>NUCLEOTIDE SEQUENCE [LARGE SCALE GENOMIC DNA]</scope>
    <source>
        <strain evidence="4">JCM 16904</strain>
    </source>
</reference>
<dbReference type="Gene3D" id="3.30.559.30">
    <property type="entry name" value="Nonribosomal peptide synthetase, condensation domain"/>
    <property type="match status" value="1"/>
</dbReference>
<keyword evidence="4" id="KW-1185">Reference proteome</keyword>
<accession>A0ABP7DT09</accession>
<dbReference type="PANTHER" id="PTHR45527:SF1">
    <property type="entry name" value="FATTY ACID SYNTHASE"/>
    <property type="match status" value="1"/>
</dbReference>